<accession>A0A4Z0GY45</accession>
<dbReference type="STRING" id="192814.GCA_900166575_03333"/>
<dbReference type="GO" id="GO:0048027">
    <property type="term" value="F:mRNA 5'-UTR binding"/>
    <property type="evidence" value="ECO:0007669"/>
    <property type="project" value="UniProtKB-UniRule"/>
</dbReference>
<dbReference type="InterPro" id="IPR036107">
    <property type="entry name" value="CsrA_sf"/>
</dbReference>
<dbReference type="Gene3D" id="2.60.40.4380">
    <property type="entry name" value="Translational regulator CsrA"/>
    <property type="match status" value="1"/>
</dbReference>
<evidence type="ECO:0000313" key="7">
    <source>
        <dbReference type="Proteomes" id="UP000297982"/>
    </source>
</evidence>
<dbReference type="RefSeq" id="WP_135328009.1">
    <property type="nucleotide sequence ID" value="NZ_SRJC01000003.1"/>
</dbReference>
<dbReference type="SUPFAM" id="SSF117130">
    <property type="entry name" value="CsrA-like"/>
    <property type="match status" value="1"/>
</dbReference>
<dbReference type="Pfam" id="PF02599">
    <property type="entry name" value="CsrA"/>
    <property type="match status" value="1"/>
</dbReference>
<evidence type="ECO:0000256" key="1">
    <source>
        <dbReference type="ARBA" id="ARBA00022490"/>
    </source>
</evidence>
<evidence type="ECO:0000256" key="5">
    <source>
        <dbReference type="HAMAP-Rule" id="MF_00167"/>
    </source>
</evidence>
<dbReference type="Proteomes" id="UP000297982">
    <property type="component" value="Unassembled WGS sequence"/>
</dbReference>
<reference evidence="6 7" key="1">
    <citation type="journal article" date="2003" name="Int. J. Syst. Evol. Microbiol.">
        <title>Halobacillus salinus sp. nov., isolated from a salt lake on the coast of the East Sea in Korea.</title>
        <authorList>
            <person name="Yoon J.H."/>
            <person name="Kang K.H."/>
            <person name="Park Y.H."/>
        </authorList>
    </citation>
    <scope>NUCLEOTIDE SEQUENCE [LARGE SCALE GENOMIC DNA]</scope>
    <source>
        <strain evidence="6 7">HSL-3</strain>
    </source>
</reference>
<comment type="subunit">
    <text evidence="5">Homodimer; the beta-strands of each monomer intercalate to form a hydrophobic core, while the alpha-helices form wings that extend away from the core.</text>
</comment>
<gene>
    <name evidence="5 6" type="primary">csrA</name>
    <name evidence="6" type="ORF">E4663_13570</name>
</gene>
<dbReference type="GO" id="GO:1902208">
    <property type="term" value="P:regulation of bacterial-type flagellum assembly"/>
    <property type="evidence" value="ECO:0007669"/>
    <property type="project" value="UniProtKB-UniRule"/>
</dbReference>
<comment type="caution">
    <text evidence="6">The sequence shown here is derived from an EMBL/GenBank/DDBJ whole genome shotgun (WGS) entry which is preliminary data.</text>
</comment>
<dbReference type="NCBIfam" id="NF002469">
    <property type="entry name" value="PRK01712.1"/>
    <property type="match status" value="1"/>
</dbReference>
<comment type="similarity">
    <text evidence="5">Belongs to the CsrA/RsmA family.</text>
</comment>
<evidence type="ECO:0000256" key="3">
    <source>
        <dbReference type="ARBA" id="ARBA00022845"/>
    </source>
</evidence>
<dbReference type="AlphaFoldDB" id="A0A4Z0GY45"/>
<dbReference type="GO" id="GO:0006402">
    <property type="term" value="P:mRNA catabolic process"/>
    <property type="evidence" value="ECO:0007669"/>
    <property type="project" value="InterPro"/>
</dbReference>
<dbReference type="InterPro" id="IPR003751">
    <property type="entry name" value="CsrA"/>
</dbReference>
<dbReference type="GO" id="GO:0044781">
    <property type="term" value="P:bacterial-type flagellum organization"/>
    <property type="evidence" value="ECO:0007669"/>
    <property type="project" value="UniProtKB-KW"/>
</dbReference>
<proteinExistence type="inferred from homology"/>
<keyword evidence="7" id="KW-1185">Reference proteome</keyword>
<dbReference type="GO" id="GO:0045947">
    <property type="term" value="P:negative regulation of translational initiation"/>
    <property type="evidence" value="ECO:0007669"/>
    <property type="project" value="UniProtKB-UniRule"/>
</dbReference>
<organism evidence="6 7">
    <name type="scientific">Halobacillus salinus</name>
    <dbReference type="NCBI Taxonomy" id="192814"/>
    <lineage>
        <taxon>Bacteria</taxon>
        <taxon>Bacillati</taxon>
        <taxon>Bacillota</taxon>
        <taxon>Bacilli</taxon>
        <taxon>Bacillales</taxon>
        <taxon>Bacillaceae</taxon>
        <taxon>Halobacillus</taxon>
    </lineage>
</organism>
<dbReference type="GO" id="GO:0006109">
    <property type="term" value="P:regulation of carbohydrate metabolic process"/>
    <property type="evidence" value="ECO:0007669"/>
    <property type="project" value="InterPro"/>
</dbReference>
<dbReference type="FunFam" id="2.60.40.4380:FF:000002">
    <property type="entry name" value="Translational regulator CsrA"/>
    <property type="match status" value="1"/>
</dbReference>
<keyword evidence="2 5" id="KW-0678">Repressor</keyword>
<comment type="function">
    <text evidence="5">A translational regulator that binds mRNA to regulate translation initiation and/or mRNA stability. Usually binds in the 5'-UTR at or near the Shine-Dalgarno sequence preventing ribosome-binding, thus repressing translation. Its main target seems to be the major flagellin gene, while its function is anatagonized by FliW.</text>
</comment>
<comment type="subcellular location">
    <subcellularLocation>
        <location evidence="5">Cytoplasm</location>
    </subcellularLocation>
</comment>
<keyword evidence="5" id="KW-1005">Bacterial flagellum biogenesis</keyword>
<dbReference type="NCBIfam" id="TIGR00202">
    <property type="entry name" value="csrA"/>
    <property type="match status" value="1"/>
</dbReference>
<dbReference type="PANTHER" id="PTHR34984">
    <property type="entry name" value="CARBON STORAGE REGULATOR"/>
    <property type="match status" value="1"/>
</dbReference>
<dbReference type="PANTHER" id="PTHR34984:SF1">
    <property type="entry name" value="CARBON STORAGE REGULATOR"/>
    <property type="match status" value="1"/>
</dbReference>
<protein>
    <recommendedName>
        <fullName evidence="5">Translational regulator CsrA</fullName>
    </recommendedName>
</protein>
<keyword evidence="4 5" id="KW-0694">RNA-binding</keyword>
<dbReference type="HAMAP" id="MF_00167">
    <property type="entry name" value="CsrA"/>
    <property type="match status" value="1"/>
</dbReference>
<name>A0A4Z0GY45_9BACI</name>
<dbReference type="EMBL" id="SRJC01000003">
    <property type="protein sequence ID" value="TGB02367.1"/>
    <property type="molecule type" value="Genomic_DNA"/>
</dbReference>
<dbReference type="GO" id="GO:0005829">
    <property type="term" value="C:cytosol"/>
    <property type="evidence" value="ECO:0007669"/>
    <property type="project" value="TreeGrafter"/>
</dbReference>
<evidence type="ECO:0000313" key="6">
    <source>
        <dbReference type="EMBL" id="TGB02367.1"/>
    </source>
</evidence>
<keyword evidence="1 5" id="KW-0963">Cytoplasm</keyword>
<sequence>MLILNRKADESIQIGEDIEIKVLSIEGNQVRLGVDAPSNIDVHRKEIYISIQEENKEAASMNEGLLDLLKNSKKS</sequence>
<keyword evidence="3 5" id="KW-0810">Translation regulation</keyword>
<evidence type="ECO:0000256" key="2">
    <source>
        <dbReference type="ARBA" id="ARBA00022491"/>
    </source>
</evidence>
<evidence type="ECO:0000256" key="4">
    <source>
        <dbReference type="ARBA" id="ARBA00022884"/>
    </source>
</evidence>